<dbReference type="Pfam" id="PF01433">
    <property type="entry name" value="Peptidase_M1"/>
    <property type="match status" value="1"/>
</dbReference>
<gene>
    <name evidence="3" type="ORF">GCM10022210_47200</name>
</gene>
<dbReference type="InterPro" id="IPR014782">
    <property type="entry name" value="Peptidase_M1_dom"/>
</dbReference>
<reference evidence="4" key="1">
    <citation type="journal article" date="2019" name="Int. J. Syst. Evol. Microbiol.">
        <title>The Global Catalogue of Microorganisms (GCM) 10K type strain sequencing project: providing services to taxonomists for standard genome sequencing and annotation.</title>
        <authorList>
            <consortium name="The Broad Institute Genomics Platform"/>
            <consortium name="The Broad Institute Genome Sequencing Center for Infectious Disease"/>
            <person name="Wu L."/>
            <person name="Ma J."/>
        </authorList>
    </citation>
    <scope>NUCLEOTIDE SEQUENCE [LARGE SCALE GENOMIC DNA]</scope>
    <source>
        <strain evidence="4">JCM 16601</strain>
    </source>
</reference>
<evidence type="ECO:0000313" key="4">
    <source>
        <dbReference type="Proteomes" id="UP001500742"/>
    </source>
</evidence>
<evidence type="ECO:0000259" key="2">
    <source>
        <dbReference type="Pfam" id="PF01433"/>
    </source>
</evidence>
<dbReference type="Proteomes" id="UP001500742">
    <property type="component" value="Unassembled WGS sequence"/>
</dbReference>
<sequence>MKKHAYLWFMGILLFPVVALAQSKSAYDPLQVFDHSFFTHNGNDIRNANGAPGPKYWQNRADYVIHAALIEKDTTITGDVNINYTNNSTDTLNYLWLQLDQNLFKSDSRGVAATPVKGDRFDANGFKGGYQIAAVTAIYQGKSYTINPTITDTRMQLRLPFVVKPHGDKVSVKINYSFAIPEHGADRMGQQPTKNGIIYQLAQWFPRMCVYDDVMGWNTLPYMGTGEFYCEYGNVDYFITTPADMIVAASGDLQNPQQVLTAAQISRLASTSKTDSTISIIKQQELLTSGIRPKQNGTLTWHYKIQNTRDVAWSASRAFIWDAARVNYPSGKKGLAMAVYPVESVGPNKYNRAAQYLKHSMEFYSDTYFEYPWHSATVVAGVALGMEYPGIVFCSYSIKDDDLFRDVTHEMGHNWFPMIVGSNERRFAWMDEGFDTFINGYAWLHFNNGEYAPKGNPAQSIVSEMIRSKHSLMVAPEVNNEGGMAYYKTALGLNILRNVVLGADRFDYAFKIYIKRWAYKHPQPDDFFRTMNDAAGEELTWFWKEWFYTTWNLDQAVTEIKYDKNGASFGAFITIENLNQMVMPVTIKIIEQNGQTQIVNLPVEVWQRGAKWTFKCHTTSKINKVILDPDNLLPDVDRGNNTLRD</sequence>
<dbReference type="EMBL" id="BAAAZC010000030">
    <property type="protein sequence ID" value="GAA3988704.1"/>
    <property type="molecule type" value="Genomic_DNA"/>
</dbReference>
<dbReference type="SUPFAM" id="SSF55486">
    <property type="entry name" value="Metalloproteases ('zincins'), catalytic domain"/>
    <property type="match status" value="1"/>
</dbReference>
<name>A0ABP7QVN7_9SPHI</name>
<keyword evidence="1" id="KW-0732">Signal</keyword>
<dbReference type="InterPro" id="IPR027268">
    <property type="entry name" value="Peptidase_M4/M1_CTD_sf"/>
</dbReference>
<feature type="chain" id="PRO_5045511959" evidence="1">
    <location>
        <begin position="22"/>
        <end position="645"/>
    </location>
</feature>
<feature type="domain" description="Peptidase M1 membrane alanine aminopeptidase" evidence="2">
    <location>
        <begin position="358"/>
        <end position="546"/>
    </location>
</feature>
<protein>
    <submittedName>
        <fullName evidence="3">M1 family metallopeptidase</fullName>
    </submittedName>
</protein>
<dbReference type="CDD" id="cd09604">
    <property type="entry name" value="M1_APN_like"/>
    <property type="match status" value="1"/>
</dbReference>
<feature type="signal peptide" evidence="1">
    <location>
        <begin position="1"/>
        <end position="21"/>
    </location>
</feature>
<keyword evidence="4" id="KW-1185">Reference proteome</keyword>
<evidence type="ECO:0000313" key="3">
    <source>
        <dbReference type="EMBL" id="GAA3988704.1"/>
    </source>
</evidence>
<organism evidence="3 4">
    <name type="scientific">Mucilaginibacter dorajii</name>
    <dbReference type="NCBI Taxonomy" id="692994"/>
    <lineage>
        <taxon>Bacteria</taxon>
        <taxon>Pseudomonadati</taxon>
        <taxon>Bacteroidota</taxon>
        <taxon>Sphingobacteriia</taxon>
        <taxon>Sphingobacteriales</taxon>
        <taxon>Sphingobacteriaceae</taxon>
        <taxon>Mucilaginibacter</taxon>
    </lineage>
</organism>
<evidence type="ECO:0000256" key="1">
    <source>
        <dbReference type="SAM" id="SignalP"/>
    </source>
</evidence>
<comment type="caution">
    <text evidence="3">The sequence shown here is derived from an EMBL/GenBank/DDBJ whole genome shotgun (WGS) entry which is preliminary data.</text>
</comment>
<dbReference type="RefSeq" id="WP_259092982.1">
    <property type="nucleotide sequence ID" value="NZ_BAAAZC010000030.1"/>
</dbReference>
<proteinExistence type="predicted"/>
<dbReference type="Gene3D" id="1.10.390.10">
    <property type="entry name" value="Neutral Protease Domain 2"/>
    <property type="match status" value="1"/>
</dbReference>
<accession>A0ABP7QVN7</accession>